<keyword evidence="1" id="KW-0812">Transmembrane</keyword>
<dbReference type="EMBL" id="OZ019894">
    <property type="protein sequence ID" value="CAK9214267.1"/>
    <property type="molecule type" value="Genomic_DNA"/>
</dbReference>
<evidence type="ECO:0008006" key="4">
    <source>
        <dbReference type="Google" id="ProtNLM"/>
    </source>
</evidence>
<keyword evidence="1" id="KW-0472">Membrane</keyword>
<reference evidence="2" key="1">
    <citation type="submission" date="2024-02" db="EMBL/GenBank/DDBJ databases">
        <authorList>
            <consortium name="ELIXIR-Norway"/>
            <consortium name="Elixir Norway"/>
        </authorList>
    </citation>
    <scope>NUCLEOTIDE SEQUENCE</scope>
</reference>
<evidence type="ECO:0000256" key="1">
    <source>
        <dbReference type="SAM" id="Phobius"/>
    </source>
</evidence>
<proteinExistence type="predicted"/>
<feature type="transmembrane region" description="Helical" evidence="1">
    <location>
        <begin position="170"/>
        <end position="192"/>
    </location>
</feature>
<keyword evidence="1" id="KW-1133">Transmembrane helix</keyword>
<accession>A0ABP0U6N3</accession>
<dbReference type="Proteomes" id="UP001497512">
    <property type="component" value="Chromosome 2"/>
</dbReference>
<evidence type="ECO:0000313" key="3">
    <source>
        <dbReference type="Proteomes" id="UP001497512"/>
    </source>
</evidence>
<sequence length="602" mass="66441">MAMATMVVIGRSSWQQGTMHYVRQQHPWSMHMQRFSFSRMSQLQRWDRLELSTKPIVFQATIQVHPFFKQIRFYCYGNHYGSVFVRQKSQRSTWPEIFPFAARPYAERLKGERIRNELGSEEGSKPKGRLKFARRFLRRILKLALAALSISTLVLVGGPSFISLPVGLNAVLYLMNVVIPGTISVGSASLGWTMPACLKQITLTGVEGKTVLSIVELETQSPLWSLIAGRSGLGDSIITSPTINLQKDPETGQSYLALALFSIQKLRETNPYVKKNFRAMPSAEVAWSATAQAPLGSLKVVNGKLTVPGDVAAVVGDAVNCDVALGMFATAKSIQLQEAMHSHRGTLPMCASLWSECGRVDLTGFFDQSKQRLELLQPMKAEMNLSPAVAKFYLARINPLLGEIVGLANKHSDLPDVTIAVTPAEMAWPAENYFIHIEPIKVTLARGQLVDKVLALLPKQDLDKDNQQLTMQTSAIEATVHVDGHLSCSQVDLLIADKVHVATWGLMDHIQETMTMTLAIPGTSLRDLLGLSKLPSDFNFKIPIRGTFDQPQVDWIAAARGIAQLTAHQKLGTGFISSIIQQFDDMEIGIPNPIGVFPWAPT</sequence>
<keyword evidence="3" id="KW-1185">Reference proteome</keyword>
<evidence type="ECO:0000313" key="2">
    <source>
        <dbReference type="EMBL" id="CAK9214267.1"/>
    </source>
</evidence>
<protein>
    <recommendedName>
        <fullName evidence="4">Lipid-binding serum glycoprotein C-terminal domain-containing protein</fullName>
    </recommendedName>
</protein>
<gene>
    <name evidence="2" type="ORF">CSSPTR1EN2_LOCUS12146</name>
</gene>
<organism evidence="2 3">
    <name type="scientific">Sphagnum troendelagicum</name>
    <dbReference type="NCBI Taxonomy" id="128251"/>
    <lineage>
        <taxon>Eukaryota</taxon>
        <taxon>Viridiplantae</taxon>
        <taxon>Streptophyta</taxon>
        <taxon>Embryophyta</taxon>
        <taxon>Bryophyta</taxon>
        <taxon>Sphagnophytina</taxon>
        <taxon>Sphagnopsida</taxon>
        <taxon>Sphagnales</taxon>
        <taxon>Sphagnaceae</taxon>
        <taxon>Sphagnum</taxon>
    </lineage>
</organism>
<name>A0ABP0U6N3_9BRYO</name>
<feature type="transmembrane region" description="Helical" evidence="1">
    <location>
        <begin position="140"/>
        <end position="164"/>
    </location>
</feature>